<reference evidence="13" key="1">
    <citation type="journal article" date="2013" name="J. Bacteriol.">
        <title>Discovery of catalases in members of the chlamydiales order.</title>
        <authorList>
            <person name="Rusconi B."/>
            <person name="Greub G."/>
        </authorList>
    </citation>
    <scope>NUCLEOTIDE SEQUENCE</scope>
    <source>
        <strain evidence="13">KNIC</strain>
    </source>
</reference>
<dbReference type="GO" id="GO:0003677">
    <property type="term" value="F:DNA binding"/>
    <property type="evidence" value="ECO:0007669"/>
    <property type="project" value="UniProtKB-UniRule"/>
</dbReference>
<dbReference type="EC" id="5.6.2.2" evidence="9"/>
<gene>
    <name evidence="14" type="primary">gyra3</name>
    <name evidence="9" type="synonym">gyrA</name>
    <name evidence="14" type="ORF">PNK_0808</name>
</gene>
<dbReference type="AlphaFoldDB" id="S4TLB6"/>
<keyword evidence="4 9" id="KW-0067">ATP-binding</keyword>
<dbReference type="KEGG" id="pnl:PNK_0808"/>
<proteinExistence type="inferred from homology"/>
<keyword evidence="15" id="KW-1185">Reference proteome</keyword>
<feature type="compositionally biased region" description="Acidic residues" evidence="11">
    <location>
        <begin position="833"/>
        <end position="861"/>
    </location>
</feature>
<dbReference type="NCBIfam" id="TIGR01063">
    <property type="entry name" value="gyrA"/>
    <property type="match status" value="1"/>
</dbReference>
<dbReference type="SMART" id="SM00434">
    <property type="entry name" value="TOP4c"/>
    <property type="match status" value="1"/>
</dbReference>
<evidence type="ECO:0000256" key="11">
    <source>
        <dbReference type="SAM" id="MobiDB-lite"/>
    </source>
</evidence>
<evidence type="ECO:0000256" key="3">
    <source>
        <dbReference type="ARBA" id="ARBA00022741"/>
    </source>
</evidence>
<dbReference type="GO" id="GO:0034335">
    <property type="term" value="F:DNA negative supercoiling activity"/>
    <property type="evidence" value="ECO:0007669"/>
    <property type="project" value="UniProtKB-ARBA"/>
</dbReference>
<evidence type="ECO:0000256" key="4">
    <source>
        <dbReference type="ARBA" id="ARBA00022840"/>
    </source>
</evidence>
<sequence length="861" mass="97445">MSYTKDEVIVTRNVEDEMKDSYLRYSMSVIIARALPDARDGLKPSQRRILYAMRQLNLGPNGKHRKCAKISGDTSGDYHPHGEMVIYPTLVRMAQKWVMRYNLVDGQGNFGSVDGDPPAAMRYTEARLTTAAVQLMDDLDKDTVEMVPNYDETKKEPTVFPSKFPNLLCNGSSGIAVGMATNIPPHNLNELIKATLMVLENPTTSVDEIMKVMPGPDFPTGGIICGYRGIKEAFHTGRGKLILRGVIRVEENEETPDRPRLAIDEIPYNVNKSRLIEQIAELINNKTITGISDLRDESDKDGMRIVVELKRGEVPEVIINQLYKFSDLQITFGCNMLALDKGLPRTMNVKQLIAVWIEHRIDVVRRRTRFELNKAEARAHILEGYLRAIDHMDEVVRLIRASQNRDEARAQLIERFQFTERQANAILDLRLYQLTGLERDKINEEYQELLKKIDYYRAVLASEAMVKEIIRDELLDIQKHHKSERQTQIIAAESEVNMEDLIANDPVIITISQDDYIKRMPVSTFREQRRGGQGVTGMQLKREEDTIKGLYVATTHDYLLIFTNLGRCYWLKVWQIPETGRKSKGKPLINLLEDLRPEEKIATIQRVSSFEEEACILMATKRAVVKKSLLSEFSNPRRKGVWALDIDEGDELVAARLVKPEQQVMLFTHQGMAVRFDESNVRPMGRTARGVKGATLREEDDYIVGCEVVNGDESILVVCENGFGKRSQVEDFRQTNRGGVGVRSIITSERNGNVVGALCVTDDDGMVMMSSTGQTVRISMRDLRVMGRNTQGVKLANLRDADYLVAIQKLEGSENQDMTVSEGSPESAVESSSADELEENWVDEADVEVDQVEEPNEEPLE</sequence>
<dbReference type="RefSeq" id="WP_059060440.1">
    <property type="nucleotide sequence ID" value="NZ_LN879502.1"/>
</dbReference>
<dbReference type="EMBL" id="LN879502">
    <property type="protein sequence ID" value="CUI16433.1"/>
    <property type="molecule type" value="Genomic_DNA"/>
</dbReference>
<evidence type="ECO:0000313" key="14">
    <source>
        <dbReference type="EMBL" id="CUI16433.1"/>
    </source>
</evidence>
<dbReference type="GO" id="GO:0006261">
    <property type="term" value="P:DNA-templated DNA replication"/>
    <property type="evidence" value="ECO:0007669"/>
    <property type="project" value="UniProtKB-UniRule"/>
</dbReference>
<evidence type="ECO:0000256" key="5">
    <source>
        <dbReference type="ARBA" id="ARBA00023029"/>
    </source>
</evidence>
<dbReference type="NCBIfam" id="NF004043">
    <property type="entry name" value="PRK05560.1"/>
    <property type="match status" value="1"/>
</dbReference>
<dbReference type="GO" id="GO:0006265">
    <property type="term" value="P:DNA topological change"/>
    <property type="evidence" value="ECO:0007669"/>
    <property type="project" value="UniProtKB-UniRule"/>
</dbReference>
<dbReference type="InterPro" id="IPR002205">
    <property type="entry name" value="Topo_IIA_dom_A"/>
</dbReference>
<dbReference type="SUPFAM" id="SSF56719">
    <property type="entry name" value="Type II DNA topoisomerase"/>
    <property type="match status" value="1"/>
</dbReference>
<dbReference type="PANTHER" id="PTHR43493:SF5">
    <property type="entry name" value="DNA GYRASE SUBUNIT A, CHLOROPLASTIC_MITOCHONDRIAL"/>
    <property type="match status" value="1"/>
</dbReference>
<feature type="domain" description="Topo IIA-type catalytic" evidence="12">
    <location>
        <begin position="35"/>
        <end position="501"/>
    </location>
</feature>
<keyword evidence="7 9" id="KW-0413">Isomerase</keyword>
<dbReference type="FunFam" id="2.120.10.90:FF:000005">
    <property type="entry name" value="DNA topoisomerase 4 subunit A"/>
    <property type="match status" value="1"/>
</dbReference>
<evidence type="ECO:0000256" key="8">
    <source>
        <dbReference type="ARBA" id="ARBA00063644"/>
    </source>
</evidence>
<dbReference type="InParanoid" id="S4TLB6"/>
<dbReference type="PATRIC" id="fig|389348.3.peg.887"/>
<dbReference type="NCBIfam" id="NF004044">
    <property type="entry name" value="PRK05561.1"/>
    <property type="match status" value="1"/>
</dbReference>
<feature type="active site" description="O-(5'-phospho-DNA)-tyrosine intermediate" evidence="9 10">
    <location>
        <position position="123"/>
    </location>
</feature>
<evidence type="ECO:0000256" key="2">
    <source>
        <dbReference type="ARBA" id="ARBA00008263"/>
    </source>
</evidence>
<dbReference type="InterPro" id="IPR013758">
    <property type="entry name" value="Topo_IIA_A/C_ab"/>
</dbReference>
<dbReference type="Proteomes" id="UP000069902">
    <property type="component" value="Chromosome cPNK"/>
</dbReference>
<dbReference type="InterPro" id="IPR013760">
    <property type="entry name" value="Topo_IIA-like_dom_sf"/>
</dbReference>
<feature type="short sequence motif" description="GyrA-box" evidence="9">
    <location>
        <begin position="528"/>
        <end position="534"/>
    </location>
</feature>
<dbReference type="Gene3D" id="1.10.268.10">
    <property type="entry name" value="Topoisomerase, domain 3"/>
    <property type="match status" value="1"/>
</dbReference>
<evidence type="ECO:0000256" key="6">
    <source>
        <dbReference type="ARBA" id="ARBA00023125"/>
    </source>
</evidence>
<dbReference type="GO" id="GO:0005737">
    <property type="term" value="C:cytoplasm"/>
    <property type="evidence" value="ECO:0007669"/>
    <property type="project" value="UniProtKB-SubCell"/>
</dbReference>
<organism evidence="13">
    <name type="scientific">Candidatus Protochlamydia naegleriophila</name>
    <dbReference type="NCBI Taxonomy" id="389348"/>
    <lineage>
        <taxon>Bacteria</taxon>
        <taxon>Pseudomonadati</taxon>
        <taxon>Chlamydiota</taxon>
        <taxon>Chlamydiia</taxon>
        <taxon>Parachlamydiales</taxon>
        <taxon>Parachlamydiaceae</taxon>
        <taxon>Candidatus Protochlamydia</taxon>
    </lineage>
</organism>
<evidence type="ECO:0000259" key="12">
    <source>
        <dbReference type="PROSITE" id="PS52040"/>
    </source>
</evidence>
<dbReference type="STRING" id="389348.PNK_0808"/>
<dbReference type="GO" id="GO:0005524">
    <property type="term" value="F:ATP binding"/>
    <property type="evidence" value="ECO:0007669"/>
    <property type="project" value="UniProtKB-UniRule"/>
</dbReference>
<dbReference type="FunFam" id="1.10.268.10:FF:000001">
    <property type="entry name" value="DNA gyrase subunit A"/>
    <property type="match status" value="1"/>
</dbReference>
<dbReference type="Gene3D" id="3.30.1360.40">
    <property type="match status" value="1"/>
</dbReference>
<comment type="subcellular location">
    <subcellularLocation>
        <location evidence="9">Cytoplasm</location>
    </subcellularLocation>
</comment>
<dbReference type="GO" id="GO:0005694">
    <property type="term" value="C:chromosome"/>
    <property type="evidence" value="ECO:0007669"/>
    <property type="project" value="InterPro"/>
</dbReference>
<dbReference type="Pfam" id="PF03989">
    <property type="entry name" value="DNA_gyraseA_C"/>
    <property type="match status" value="6"/>
</dbReference>
<evidence type="ECO:0000256" key="9">
    <source>
        <dbReference type="HAMAP-Rule" id="MF_01897"/>
    </source>
</evidence>
<dbReference type="Pfam" id="PF00521">
    <property type="entry name" value="DNA_topoisoIV"/>
    <property type="match status" value="1"/>
</dbReference>
<dbReference type="EMBL" id="KC514601">
    <property type="protein sequence ID" value="AGD98879.1"/>
    <property type="molecule type" value="Genomic_DNA"/>
</dbReference>
<dbReference type="CDD" id="cd00187">
    <property type="entry name" value="TOP4c"/>
    <property type="match status" value="1"/>
</dbReference>
<comment type="catalytic activity">
    <reaction evidence="1 9 10">
        <text>ATP-dependent breakage, passage and rejoining of double-stranded DNA.</text>
        <dbReference type="EC" id="5.6.2.2"/>
    </reaction>
</comment>
<dbReference type="Gene3D" id="3.90.199.10">
    <property type="entry name" value="Topoisomerase II, domain 5"/>
    <property type="match status" value="1"/>
</dbReference>
<evidence type="ECO:0000256" key="1">
    <source>
        <dbReference type="ARBA" id="ARBA00000185"/>
    </source>
</evidence>
<reference evidence="15" key="3">
    <citation type="submission" date="2015-09" db="EMBL/GenBank/DDBJ databases">
        <authorList>
            <person name="Bertelli C."/>
        </authorList>
    </citation>
    <scope>NUCLEOTIDE SEQUENCE [LARGE SCALE GENOMIC DNA]</scope>
    <source>
        <strain evidence="15">KNic</strain>
    </source>
</reference>
<dbReference type="Gene3D" id="2.120.10.90">
    <property type="entry name" value="DNA gyrase/topoisomerase IV, subunit A, C-terminal"/>
    <property type="match status" value="1"/>
</dbReference>
<dbReference type="InterPro" id="IPR005743">
    <property type="entry name" value="GyrA"/>
</dbReference>
<comment type="subunit">
    <text evidence="8">Heterotetramer composed of ParC and ParE.</text>
</comment>
<feature type="compositionally biased region" description="Polar residues" evidence="11">
    <location>
        <begin position="814"/>
        <end position="832"/>
    </location>
</feature>
<keyword evidence="6 9" id="KW-0238">DNA-binding</keyword>
<dbReference type="GO" id="GO:0009330">
    <property type="term" value="C:DNA topoisomerase type II (double strand cut, ATP-hydrolyzing) complex"/>
    <property type="evidence" value="ECO:0007669"/>
    <property type="project" value="TreeGrafter"/>
</dbReference>
<dbReference type="InterPro" id="IPR050220">
    <property type="entry name" value="Type_II_DNA_Topoisomerases"/>
</dbReference>
<dbReference type="InterPro" id="IPR006691">
    <property type="entry name" value="GyrA/parC_rep"/>
</dbReference>
<comment type="subunit">
    <text evidence="9">Heterotetramer, composed of two GyrA and two GyrB chains. In the heterotetramer, GyrA contains the active site tyrosine that forms a transient covalent intermediate with DNA, while GyrB binds cofactors and catalyzes ATP hydrolysis.</text>
</comment>
<evidence type="ECO:0000256" key="7">
    <source>
        <dbReference type="ARBA" id="ARBA00023235"/>
    </source>
</evidence>
<evidence type="ECO:0000313" key="13">
    <source>
        <dbReference type="EMBL" id="AGD98879.1"/>
    </source>
</evidence>
<name>S4TLB6_9BACT</name>
<protein>
    <recommendedName>
        <fullName evidence="9">DNA gyrase subunit A</fullName>
        <ecNumber evidence="9">5.6.2.2</ecNumber>
    </recommendedName>
</protein>
<dbReference type="PROSITE" id="PS52040">
    <property type="entry name" value="TOPO_IIA"/>
    <property type="match status" value="1"/>
</dbReference>
<keyword evidence="3 9" id="KW-0547">Nucleotide-binding</keyword>
<keyword evidence="5 9" id="KW-0799">Topoisomerase</keyword>
<dbReference type="SUPFAM" id="SSF101904">
    <property type="entry name" value="GyrA/ParC C-terminal domain-like"/>
    <property type="match status" value="1"/>
</dbReference>
<dbReference type="FunFam" id="3.30.1360.40:FF:000002">
    <property type="entry name" value="DNA gyrase subunit A"/>
    <property type="match status" value="1"/>
</dbReference>
<comment type="similarity">
    <text evidence="2 9">Belongs to the type II topoisomerase GyrA/ParC subunit family.</text>
</comment>
<comment type="miscellaneous">
    <text evidence="9">Few gyrases are as efficient as E.coli at forming negative supercoils. Not all organisms have 2 type II topoisomerases; in organisms with a single type II topoisomerase this enzyme also has to decatenate newly replicated chromosomes.</text>
</comment>
<dbReference type="FunCoup" id="S4TLB6">
    <property type="interactions" value="315"/>
</dbReference>
<comment type="function">
    <text evidence="9">A type II topoisomerase that negatively supercoils closed circular double-stranded (ds) DNA in an ATP-dependent manner to modulate DNA topology and maintain chromosomes in an underwound state. Negative supercoiling favors strand separation, and DNA replication, transcription, recombination and repair, all of which involve strand separation. Also able to catalyze the interconversion of other topological isomers of dsDNA rings, including catenanes and knotted rings. Type II topoisomerases break and join 2 DNA strands simultaneously in an ATP-dependent manner.</text>
</comment>
<dbReference type="HAMAP" id="MF_01897">
    <property type="entry name" value="GyrA"/>
    <property type="match status" value="1"/>
</dbReference>
<dbReference type="PANTHER" id="PTHR43493">
    <property type="entry name" value="DNA GYRASE/TOPOISOMERASE SUBUNIT A"/>
    <property type="match status" value="1"/>
</dbReference>
<accession>S4TLB6</accession>
<feature type="region of interest" description="Disordered" evidence="11">
    <location>
        <begin position="814"/>
        <end position="861"/>
    </location>
</feature>
<dbReference type="InterPro" id="IPR035516">
    <property type="entry name" value="Gyrase/topoIV_suA_C"/>
</dbReference>
<reference evidence="14" key="2">
    <citation type="submission" date="2015-09" db="EMBL/GenBank/DDBJ databases">
        <authorList>
            <person name="Jackson K.R."/>
            <person name="Lunt B.L."/>
            <person name="Fisher J.N.B."/>
            <person name="Gardner A.V."/>
            <person name="Bailey M.E."/>
            <person name="Deus L.M."/>
            <person name="Earl A.S."/>
            <person name="Gibby P.D."/>
            <person name="Hartmann K.A."/>
            <person name="Liu J.E."/>
            <person name="Manci A.M."/>
            <person name="Nielsen D.A."/>
            <person name="Solomon M.B."/>
            <person name="Breakwell D.P."/>
            <person name="Burnett S.H."/>
            <person name="Grose J.H."/>
        </authorList>
    </citation>
    <scope>NUCLEOTIDE SEQUENCE</scope>
    <source>
        <strain evidence="14">KNic</strain>
    </source>
</reference>
<dbReference type="InterPro" id="IPR013757">
    <property type="entry name" value="Topo_IIA_A_a_sf"/>
</dbReference>
<keyword evidence="9" id="KW-0963">Cytoplasm</keyword>
<evidence type="ECO:0000256" key="10">
    <source>
        <dbReference type="PROSITE-ProRule" id="PRU01384"/>
    </source>
</evidence>
<evidence type="ECO:0000313" key="15">
    <source>
        <dbReference type="Proteomes" id="UP000069902"/>
    </source>
</evidence>